<sequence length="102" mass="11518">MRKRNHVVPVRLNAKELRHLDGQVAKSGLSREEFLRSLILGAQLQTKPCEHHAELLRKIAGLCNNANQLAHVANGTGMAGEASVQEMLRISKETWRLVKEEW</sequence>
<evidence type="ECO:0000313" key="2">
    <source>
        <dbReference type="EMBL" id="RYS82515.1"/>
    </source>
</evidence>
<reference evidence="2 4" key="2">
    <citation type="journal article" date="2019" name="Science, e1252229">
        <title>Invertible promoters mediate bacterial phase variation, antibiotic resistance, and host adaptation in the gut.</title>
        <authorList>
            <person name="Jiang X."/>
            <person name="Hall A.B."/>
            <person name="Arthur T.D."/>
            <person name="Plichta D.R."/>
            <person name="Covington C.T."/>
            <person name="Poyet M."/>
            <person name="Crothers J."/>
            <person name="Moses P.L."/>
            <person name="Tolonen A.C."/>
            <person name="Vlamakis H."/>
            <person name="Alm E.J."/>
            <person name="Xavier R.J."/>
        </authorList>
    </citation>
    <scope>NUCLEOTIDE SEQUENCE [LARGE SCALE GENOMIC DNA]</scope>
    <source>
        <strain evidence="2">Aa_0143</strain>
        <strain evidence="4">aa_0143</strain>
    </source>
</reference>
<accession>A0A174F4S2</accession>
<dbReference type="Proteomes" id="UP000095787">
    <property type="component" value="Unassembled WGS sequence"/>
</dbReference>
<dbReference type="Proteomes" id="UP000292665">
    <property type="component" value="Unassembled WGS sequence"/>
</dbReference>
<dbReference type="InterPro" id="IPR053842">
    <property type="entry name" value="NikA-like"/>
</dbReference>
<dbReference type="Pfam" id="PF21983">
    <property type="entry name" value="NikA-like"/>
    <property type="match status" value="1"/>
</dbReference>
<organism evidence="1 3">
    <name type="scientific">[Ruminococcus] torques</name>
    <dbReference type="NCBI Taxonomy" id="33039"/>
    <lineage>
        <taxon>Bacteria</taxon>
        <taxon>Bacillati</taxon>
        <taxon>Bacillota</taxon>
        <taxon>Clostridia</taxon>
        <taxon>Lachnospirales</taxon>
        <taxon>Lachnospiraceae</taxon>
        <taxon>Mediterraneibacter</taxon>
    </lineage>
</organism>
<gene>
    <name evidence="2" type="primary">mobC</name>
    <name evidence="2" type="ORF">EAI93_02150</name>
    <name evidence="1" type="ORF">ERS852456_02585</name>
</gene>
<dbReference type="AlphaFoldDB" id="A0A174F4S2"/>
<evidence type="ECO:0000313" key="3">
    <source>
        <dbReference type="Proteomes" id="UP000095787"/>
    </source>
</evidence>
<reference evidence="1 3" key="1">
    <citation type="submission" date="2015-09" db="EMBL/GenBank/DDBJ databases">
        <authorList>
            <consortium name="Pathogen Informatics"/>
        </authorList>
    </citation>
    <scope>NUCLEOTIDE SEQUENCE [LARGE SCALE GENOMIC DNA]</scope>
    <source>
        <strain evidence="1 3">2789STDY5834841</strain>
    </source>
</reference>
<dbReference type="EMBL" id="RCYR01000001">
    <property type="protein sequence ID" value="RYS82515.1"/>
    <property type="molecule type" value="Genomic_DNA"/>
</dbReference>
<protein>
    <submittedName>
        <fullName evidence="2">Plasmid mobilization relaxosome protein MobC</fullName>
    </submittedName>
</protein>
<name>A0A174F4S2_9FIRM</name>
<evidence type="ECO:0000313" key="4">
    <source>
        <dbReference type="Proteomes" id="UP000292665"/>
    </source>
</evidence>
<evidence type="ECO:0000313" key="1">
    <source>
        <dbReference type="EMBL" id="CUO44547.1"/>
    </source>
</evidence>
<dbReference type="RefSeq" id="WP_009243227.1">
    <property type="nucleotide sequence ID" value="NZ_AP028249.1"/>
</dbReference>
<dbReference type="EMBL" id="CYZO01000050">
    <property type="protein sequence ID" value="CUO44547.1"/>
    <property type="molecule type" value="Genomic_DNA"/>
</dbReference>
<proteinExistence type="predicted"/>